<accession>A0A7S1VEU9</accession>
<gene>
    <name evidence="1" type="ORF">GOCE00092_LOCUS19085</name>
</gene>
<proteinExistence type="predicted"/>
<name>A0A7S1VEU9_9STRA</name>
<reference evidence="1" key="1">
    <citation type="submission" date="2021-01" db="EMBL/GenBank/DDBJ databases">
        <authorList>
            <person name="Corre E."/>
            <person name="Pelletier E."/>
            <person name="Niang G."/>
            <person name="Scheremetjew M."/>
            <person name="Finn R."/>
            <person name="Kale V."/>
            <person name="Holt S."/>
            <person name="Cochrane G."/>
            <person name="Meng A."/>
            <person name="Brown T."/>
            <person name="Cohen L."/>
        </authorList>
    </citation>
    <scope>NUCLEOTIDE SEQUENCE</scope>
    <source>
        <strain evidence="1">CCMP 410</strain>
    </source>
</reference>
<evidence type="ECO:0000313" key="1">
    <source>
        <dbReference type="EMBL" id="CAD9295599.1"/>
    </source>
</evidence>
<organism evidence="1">
    <name type="scientific">Grammatophora oceanica</name>
    <dbReference type="NCBI Taxonomy" id="210454"/>
    <lineage>
        <taxon>Eukaryota</taxon>
        <taxon>Sar</taxon>
        <taxon>Stramenopiles</taxon>
        <taxon>Ochrophyta</taxon>
        <taxon>Bacillariophyta</taxon>
        <taxon>Fragilariophyceae</taxon>
        <taxon>Fragilariophycidae</taxon>
        <taxon>Rhabdonematales</taxon>
        <taxon>Grammatophoraceae</taxon>
        <taxon>Grammatophora</taxon>
    </lineage>
</organism>
<dbReference type="AlphaFoldDB" id="A0A7S1VEU9"/>
<protein>
    <submittedName>
        <fullName evidence="1">Uncharacterized protein</fullName>
    </submittedName>
</protein>
<sequence length="105" mass="11342">MSASANRSTAMFPLGVSSSDLSCSMDAHPSTVTFRVGTYPIRRIETYVLDMQAFQHRGFLGRCNGFWFPISTDALPSSEASFHLEAFRLVPGGACSVTVCVPSTT</sequence>
<dbReference type="EMBL" id="HBGK01036869">
    <property type="protein sequence ID" value="CAD9295599.1"/>
    <property type="molecule type" value="Transcribed_RNA"/>
</dbReference>